<protein>
    <submittedName>
        <fullName evidence="2">GTP binding protein</fullName>
    </submittedName>
</protein>
<dbReference type="InterPro" id="IPR050055">
    <property type="entry name" value="EF-Tu_GTPase"/>
</dbReference>
<dbReference type="PANTHER" id="PTHR43721:SF3">
    <property type="entry name" value="GTP-BINDING PROTEIN 2"/>
    <property type="match status" value="1"/>
</dbReference>
<dbReference type="PANTHER" id="PTHR43721">
    <property type="entry name" value="ELONGATION FACTOR TU-RELATED"/>
    <property type="match status" value="1"/>
</dbReference>
<reference evidence="2" key="1">
    <citation type="submission" date="2023-01" db="EMBL/GenBank/DDBJ databases">
        <title>Genome assembly of the deep-sea coral Lophelia pertusa.</title>
        <authorList>
            <person name="Herrera S."/>
            <person name="Cordes E."/>
        </authorList>
    </citation>
    <scope>NUCLEOTIDE SEQUENCE</scope>
    <source>
        <strain evidence="2">USNM1676648</strain>
        <tissue evidence="2">Polyp</tissue>
    </source>
</reference>
<dbReference type="GO" id="GO:0005525">
    <property type="term" value="F:GTP binding"/>
    <property type="evidence" value="ECO:0007669"/>
    <property type="project" value="InterPro"/>
</dbReference>
<dbReference type="EMBL" id="MU827321">
    <property type="protein sequence ID" value="KAJ7357421.1"/>
    <property type="molecule type" value="Genomic_DNA"/>
</dbReference>
<dbReference type="SUPFAM" id="SSF52540">
    <property type="entry name" value="P-loop containing nucleoside triphosphate hydrolases"/>
    <property type="match status" value="1"/>
</dbReference>
<dbReference type="GO" id="GO:0003746">
    <property type="term" value="F:translation elongation factor activity"/>
    <property type="evidence" value="ECO:0007669"/>
    <property type="project" value="TreeGrafter"/>
</dbReference>
<accession>A0A9X0CIW2</accession>
<dbReference type="AlphaFoldDB" id="A0A9X0CIW2"/>
<feature type="domain" description="Tr-type G" evidence="1">
    <location>
        <begin position="35"/>
        <end position="105"/>
    </location>
</feature>
<sequence>MKFKQDEHQVLAMKYWDLTAKERLSTIVNLGQQKDICEQSSKLITFIDLAGHHKYLRTTIFGLTGHSPDFAMLVVAGNAGIVGTTKEHLGLAMALKVPTFVIVNKT</sequence>
<name>A0A9X0CIW2_9CNID</name>
<dbReference type="OrthoDB" id="248233at2759"/>
<dbReference type="Proteomes" id="UP001163046">
    <property type="component" value="Unassembled WGS sequence"/>
</dbReference>
<organism evidence="2 3">
    <name type="scientific">Desmophyllum pertusum</name>
    <dbReference type="NCBI Taxonomy" id="174260"/>
    <lineage>
        <taxon>Eukaryota</taxon>
        <taxon>Metazoa</taxon>
        <taxon>Cnidaria</taxon>
        <taxon>Anthozoa</taxon>
        <taxon>Hexacorallia</taxon>
        <taxon>Scleractinia</taxon>
        <taxon>Caryophylliina</taxon>
        <taxon>Caryophylliidae</taxon>
        <taxon>Desmophyllum</taxon>
    </lineage>
</organism>
<comment type="caution">
    <text evidence="2">The sequence shown here is derived from an EMBL/GenBank/DDBJ whole genome shotgun (WGS) entry which is preliminary data.</text>
</comment>
<evidence type="ECO:0000259" key="1">
    <source>
        <dbReference type="Pfam" id="PF00009"/>
    </source>
</evidence>
<keyword evidence="3" id="KW-1185">Reference proteome</keyword>
<gene>
    <name evidence="2" type="primary">GTPBP2_1</name>
    <name evidence="2" type="ORF">OS493_024933</name>
</gene>
<dbReference type="GO" id="GO:0003924">
    <property type="term" value="F:GTPase activity"/>
    <property type="evidence" value="ECO:0007669"/>
    <property type="project" value="InterPro"/>
</dbReference>
<dbReference type="InterPro" id="IPR027417">
    <property type="entry name" value="P-loop_NTPase"/>
</dbReference>
<evidence type="ECO:0000313" key="2">
    <source>
        <dbReference type="EMBL" id="KAJ7357421.1"/>
    </source>
</evidence>
<dbReference type="Pfam" id="PF00009">
    <property type="entry name" value="GTP_EFTU"/>
    <property type="match status" value="1"/>
</dbReference>
<proteinExistence type="predicted"/>
<dbReference type="InterPro" id="IPR000795">
    <property type="entry name" value="T_Tr_GTP-bd_dom"/>
</dbReference>
<dbReference type="Gene3D" id="3.40.50.300">
    <property type="entry name" value="P-loop containing nucleotide triphosphate hydrolases"/>
    <property type="match status" value="1"/>
</dbReference>
<evidence type="ECO:0000313" key="3">
    <source>
        <dbReference type="Proteomes" id="UP001163046"/>
    </source>
</evidence>